<keyword evidence="6" id="KW-1185">Reference proteome</keyword>
<dbReference type="InterPro" id="IPR019942">
    <property type="entry name" value="DapL/ALD1"/>
</dbReference>
<organism evidence="5 6">
    <name type="scientific">Artemisia annua</name>
    <name type="common">Sweet wormwood</name>
    <dbReference type="NCBI Taxonomy" id="35608"/>
    <lineage>
        <taxon>Eukaryota</taxon>
        <taxon>Viridiplantae</taxon>
        <taxon>Streptophyta</taxon>
        <taxon>Embryophyta</taxon>
        <taxon>Tracheophyta</taxon>
        <taxon>Spermatophyta</taxon>
        <taxon>Magnoliopsida</taxon>
        <taxon>eudicotyledons</taxon>
        <taxon>Gunneridae</taxon>
        <taxon>Pentapetalae</taxon>
        <taxon>asterids</taxon>
        <taxon>campanulids</taxon>
        <taxon>Asterales</taxon>
        <taxon>Asteraceae</taxon>
        <taxon>Asteroideae</taxon>
        <taxon>Anthemideae</taxon>
        <taxon>Artemisiinae</taxon>
        <taxon>Artemisia</taxon>
    </lineage>
</organism>
<keyword evidence="2" id="KW-0032">Aminotransferase</keyword>
<dbReference type="Proteomes" id="UP000245207">
    <property type="component" value="Unassembled WGS sequence"/>
</dbReference>
<sequence length="190" mass="21407">MSSTSFRNVKDHPKINFTSLMQFNRTRSMKLHASKNATTSPEQEPAYKTKVSRNGNMAKLQAGYLFPEVCAVTFARLVGGRLLICWKYPDAHVISLGIGNTTEPISEVITSAMAKRALELSTVEGYNVDGAEKGEKKLRGLLASIFYANLGIEEDDLYLMVQNLIFLDFRFCLVLMLQWRRSISKAVTRF</sequence>
<keyword evidence="3 5" id="KW-0808">Transferase</keyword>
<evidence type="ECO:0000256" key="2">
    <source>
        <dbReference type="ARBA" id="ARBA00022576"/>
    </source>
</evidence>
<accession>A0A2U1M7N7</accession>
<dbReference type="EMBL" id="PKPP01006220">
    <property type="protein sequence ID" value="PWA57263.1"/>
    <property type="molecule type" value="Genomic_DNA"/>
</dbReference>
<name>A0A2U1M7N7_ARTAN</name>
<evidence type="ECO:0000313" key="5">
    <source>
        <dbReference type="EMBL" id="PWA57263.1"/>
    </source>
</evidence>
<dbReference type="InterPro" id="IPR015421">
    <property type="entry name" value="PyrdxlP-dep_Trfase_major"/>
</dbReference>
<dbReference type="Gene3D" id="3.40.640.10">
    <property type="entry name" value="Type I PLP-dependent aspartate aminotransferase-like (Major domain)"/>
    <property type="match status" value="1"/>
</dbReference>
<keyword evidence="4" id="KW-0663">Pyridoxal phosphate</keyword>
<comment type="cofactor">
    <cofactor evidence="1">
        <name>pyridoxal 5'-phosphate</name>
        <dbReference type="ChEBI" id="CHEBI:597326"/>
    </cofactor>
</comment>
<dbReference type="AlphaFoldDB" id="A0A2U1M7N7"/>
<gene>
    <name evidence="5" type="ORF">CTI12_AA410300</name>
</gene>
<evidence type="ECO:0000313" key="6">
    <source>
        <dbReference type="Proteomes" id="UP000245207"/>
    </source>
</evidence>
<evidence type="ECO:0000256" key="3">
    <source>
        <dbReference type="ARBA" id="ARBA00022679"/>
    </source>
</evidence>
<dbReference type="Gene3D" id="3.90.1150.10">
    <property type="entry name" value="Aspartate Aminotransferase, domain 1"/>
    <property type="match status" value="1"/>
</dbReference>
<dbReference type="PANTHER" id="PTHR43144">
    <property type="entry name" value="AMINOTRANSFERASE"/>
    <property type="match status" value="1"/>
</dbReference>
<dbReference type="GO" id="GO:0008483">
    <property type="term" value="F:transaminase activity"/>
    <property type="evidence" value="ECO:0007669"/>
    <property type="project" value="UniProtKB-KW"/>
</dbReference>
<proteinExistence type="predicted"/>
<protein>
    <submittedName>
        <fullName evidence="5">Pyridoxal phosphate (PLP)-dependent transferases superfamily protein</fullName>
    </submittedName>
</protein>
<evidence type="ECO:0000256" key="1">
    <source>
        <dbReference type="ARBA" id="ARBA00001933"/>
    </source>
</evidence>
<dbReference type="InterPro" id="IPR015422">
    <property type="entry name" value="PyrdxlP-dep_Trfase_small"/>
</dbReference>
<evidence type="ECO:0000256" key="4">
    <source>
        <dbReference type="ARBA" id="ARBA00022898"/>
    </source>
</evidence>
<dbReference type="STRING" id="35608.A0A2U1M7N7"/>
<dbReference type="OrthoDB" id="1657096at2759"/>
<comment type="caution">
    <text evidence="5">The sequence shown here is derived from an EMBL/GenBank/DDBJ whole genome shotgun (WGS) entry which is preliminary data.</text>
</comment>
<reference evidence="5 6" key="1">
    <citation type="journal article" date="2018" name="Mol. Plant">
        <title>The genome of Artemisia annua provides insight into the evolution of Asteraceae family and artemisinin biosynthesis.</title>
        <authorList>
            <person name="Shen Q."/>
            <person name="Zhang L."/>
            <person name="Liao Z."/>
            <person name="Wang S."/>
            <person name="Yan T."/>
            <person name="Shi P."/>
            <person name="Liu M."/>
            <person name="Fu X."/>
            <person name="Pan Q."/>
            <person name="Wang Y."/>
            <person name="Lv Z."/>
            <person name="Lu X."/>
            <person name="Zhang F."/>
            <person name="Jiang W."/>
            <person name="Ma Y."/>
            <person name="Chen M."/>
            <person name="Hao X."/>
            <person name="Li L."/>
            <person name="Tang Y."/>
            <person name="Lv G."/>
            <person name="Zhou Y."/>
            <person name="Sun X."/>
            <person name="Brodelius P.E."/>
            <person name="Rose J.K.C."/>
            <person name="Tang K."/>
        </authorList>
    </citation>
    <scope>NUCLEOTIDE SEQUENCE [LARGE SCALE GENOMIC DNA]</scope>
    <source>
        <strain evidence="6">cv. Huhao1</strain>
        <tissue evidence="5">Leaf</tissue>
    </source>
</reference>